<dbReference type="InterPro" id="IPR035918">
    <property type="entry name" value="CytB_endotoxin-like_sf"/>
</dbReference>
<keyword evidence="1" id="KW-0749">Sporulation</keyword>
<dbReference type="GO" id="GO:0005576">
    <property type="term" value="C:extracellular region"/>
    <property type="evidence" value="ECO:0007669"/>
    <property type="project" value="InterPro"/>
</dbReference>
<comment type="caution">
    <text evidence="2">The sequence shown here is derived from an EMBL/GenBank/DDBJ whole genome shotgun (WGS) entry which is preliminary data.</text>
</comment>
<dbReference type="Proteomes" id="UP000807353">
    <property type="component" value="Unassembled WGS sequence"/>
</dbReference>
<dbReference type="InterPro" id="IPR001615">
    <property type="entry name" value="Endotoxin_CytB"/>
</dbReference>
<evidence type="ECO:0000256" key="1">
    <source>
        <dbReference type="ARBA" id="ARBA00022969"/>
    </source>
</evidence>
<protein>
    <submittedName>
        <fullName evidence="2">Delta-endotoxin CytB</fullName>
    </submittedName>
</protein>
<dbReference type="SUPFAM" id="SSF55676">
    <property type="entry name" value="CytB endotoxin-like"/>
    <property type="match status" value="1"/>
</dbReference>
<accession>A0A9P5YE98</accession>
<dbReference type="OrthoDB" id="3178885at2759"/>
<dbReference type="EMBL" id="MU150239">
    <property type="protein sequence ID" value="KAF9466916.1"/>
    <property type="molecule type" value="Genomic_DNA"/>
</dbReference>
<gene>
    <name evidence="2" type="ORF">BDZ94DRAFT_1295392</name>
</gene>
<organism evidence="2 3">
    <name type="scientific">Collybia nuda</name>
    <dbReference type="NCBI Taxonomy" id="64659"/>
    <lineage>
        <taxon>Eukaryota</taxon>
        <taxon>Fungi</taxon>
        <taxon>Dikarya</taxon>
        <taxon>Basidiomycota</taxon>
        <taxon>Agaricomycotina</taxon>
        <taxon>Agaricomycetes</taxon>
        <taxon>Agaricomycetidae</taxon>
        <taxon>Agaricales</taxon>
        <taxon>Tricholomatineae</taxon>
        <taxon>Clitocybaceae</taxon>
        <taxon>Collybia</taxon>
    </lineage>
</organism>
<dbReference type="Gene3D" id="3.40.198.10">
    <property type="entry name" value="Delta-endotoxin CytB-like"/>
    <property type="match status" value="1"/>
</dbReference>
<evidence type="ECO:0000313" key="3">
    <source>
        <dbReference type="Proteomes" id="UP000807353"/>
    </source>
</evidence>
<sequence>MSKLQVRVAATKEEEDDVFQPVDQLPEDLIPTSMQVMKFSGQHLSLEEDNTYFDWPGFKTAIDHYTGDDLSFDRYDKSTINQQSQEAGAMIDKVAQFLKDAFNAVVDMTQLAAIILNTFTNLKEHSESGFLQFSKSDDKHNSSWEYRVLFSVPFQNTPSFFYSLVTTIKITADIEEESSWWGLTSSTKRNFGVQVDALQLVVQKGFRAPIPSSKAKLA</sequence>
<dbReference type="AlphaFoldDB" id="A0A9P5YE98"/>
<keyword evidence="3" id="KW-1185">Reference proteome</keyword>
<reference evidence="2" key="1">
    <citation type="submission" date="2020-11" db="EMBL/GenBank/DDBJ databases">
        <authorList>
            <consortium name="DOE Joint Genome Institute"/>
            <person name="Ahrendt S."/>
            <person name="Riley R."/>
            <person name="Andreopoulos W."/>
            <person name="Labutti K."/>
            <person name="Pangilinan J."/>
            <person name="Ruiz-Duenas F.J."/>
            <person name="Barrasa J.M."/>
            <person name="Sanchez-Garcia M."/>
            <person name="Camarero S."/>
            <person name="Miyauchi S."/>
            <person name="Serrano A."/>
            <person name="Linde D."/>
            <person name="Babiker R."/>
            <person name="Drula E."/>
            <person name="Ayuso-Fernandez I."/>
            <person name="Pacheco R."/>
            <person name="Padilla G."/>
            <person name="Ferreira P."/>
            <person name="Barriuso J."/>
            <person name="Kellner H."/>
            <person name="Castanera R."/>
            <person name="Alfaro M."/>
            <person name="Ramirez L."/>
            <person name="Pisabarro A.G."/>
            <person name="Kuo A."/>
            <person name="Tritt A."/>
            <person name="Lipzen A."/>
            <person name="He G."/>
            <person name="Yan M."/>
            <person name="Ng V."/>
            <person name="Cullen D."/>
            <person name="Martin F."/>
            <person name="Rosso M.-N."/>
            <person name="Henrissat B."/>
            <person name="Hibbett D."/>
            <person name="Martinez A.T."/>
            <person name="Grigoriev I.V."/>
        </authorList>
    </citation>
    <scope>NUCLEOTIDE SEQUENCE</scope>
    <source>
        <strain evidence="2">CBS 247.69</strain>
    </source>
</reference>
<proteinExistence type="predicted"/>
<dbReference type="GO" id="GO:0030435">
    <property type="term" value="P:sporulation resulting in formation of a cellular spore"/>
    <property type="evidence" value="ECO:0007669"/>
    <property type="project" value="UniProtKB-KW"/>
</dbReference>
<name>A0A9P5YE98_9AGAR</name>
<evidence type="ECO:0000313" key="2">
    <source>
        <dbReference type="EMBL" id="KAF9466916.1"/>
    </source>
</evidence>
<dbReference type="Pfam" id="PF01338">
    <property type="entry name" value="Bac_thur_toxin"/>
    <property type="match status" value="1"/>
</dbReference>